<dbReference type="InterPro" id="IPR045242">
    <property type="entry name" value="Syntaxin"/>
</dbReference>
<dbReference type="InterPro" id="IPR000727">
    <property type="entry name" value="T_SNARE_dom"/>
</dbReference>
<dbReference type="GO" id="GO:0012505">
    <property type="term" value="C:endomembrane system"/>
    <property type="evidence" value="ECO:0007669"/>
    <property type="project" value="TreeGrafter"/>
</dbReference>
<dbReference type="PROSITE" id="PS50192">
    <property type="entry name" value="T_SNARE"/>
    <property type="match status" value="1"/>
</dbReference>
<comment type="similarity">
    <text evidence="2">Belongs to the syntaxin family.</text>
</comment>
<gene>
    <name evidence="9" type="ORF">DFH08DRAFT_862648</name>
</gene>
<dbReference type="SMART" id="SM00397">
    <property type="entry name" value="t_SNARE"/>
    <property type="match status" value="1"/>
</dbReference>
<dbReference type="CDD" id="cd15849">
    <property type="entry name" value="SNARE_Sso1"/>
    <property type="match status" value="1"/>
</dbReference>
<evidence type="ECO:0000256" key="5">
    <source>
        <dbReference type="ARBA" id="ARBA00023136"/>
    </source>
</evidence>
<dbReference type="GO" id="GO:0005484">
    <property type="term" value="F:SNAP receptor activity"/>
    <property type="evidence" value="ECO:0007669"/>
    <property type="project" value="TreeGrafter"/>
</dbReference>
<dbReference type="GO" id="GO:0006906">
    <property type="term" value="P:vesicle fusion"/>
    <property type="evidence" value="ECO:0007669"/>
    <property type="project" value="TreeGrafter"/>
</dbReference>
<keyword evidence="3 7" id="KW-0812">Transmembrane</keyword>
<dbReference type="PANTHER" id="PTHR19957">
    <property type="entry name" value="SYNTAXIN"/>
    <property type="match status" value="1"/>
</dbReference>
<dbReference type="SMART" id="SM00503">
    <property type="entry name" value="SynN"/>
    <property type="match status" value="1"/>
</dbReference>
<dbReference type="GO" id="GO:0031201">
    <property type="term" value="C:SNARE complex"/>
    <property type="evidence" value="ECO:0007669"/>
    <property type="project" value="TreeGrafter"/>
</dbReference>
<dbReference type="SUPFAM" id="SSF47661">
    <property type="entry name" value="t-snare proteins"/>
    <property type="match status" value="1"/>
</dbReference>
<dbReference type="GO" id="GO:0000149">
    <property type="term" value="F:SNARE binding"/>
    <property type="evidence" value="ECO:0007669"/>
    <property type="project" value="TreeGrafter"/>
</dbReference>
<name>A0AAD7A7Y6_9AGAR</name>
<sequence length="305" mass="34505">MATDRMAAYRAQRQADRPTNQSHELTNIATNVNGGEDRPPLNEMAGFLTEVTSVQDSIGTFSANVTRISALNTRSLNALGDDDDMIKQELDGLVSETMTLSRQLKDRLKELQAAVPGAPGRQEKEMRQNRVTHVRTKFMEALQTYQQIEQEYRAKSRQRIERQYRIVKPDATQEEITEAISGGENQVFMQALTTSPSYAHARSAFNEVQSRAQDLRKVEQTFEELAQLFRDMAFLVEQQDEPLAAIETTAVDVEKNAEEGLKETTRAVSIARSLRKKRWICFIIFLIVVIILAAVLAVELTKKKN</sequence>
<dbReference type="AlphaFoldDB" id="A0AAD7A7Y6"/>
<feature type="domain" description="T-SNARE coiled-coil homology" evidence="8">
    <location>
        <begin position="205"/>
        <end position="267"/>
    </location>
</feature>
<evidence type="ECO:0000256" key="1">
    <source>
        <dbReference type="ARBA" id="ARBA00004211"/>
    </source>
</evidence>
<dbReference type="GO" id="GO:0005886">
    <property type="term" value="C:plasma membrane"/>
    <property type="evidence" value="ECO:0007669"/>
    <property type="project" value="TreeGrafter"/>
</dbReference>
<evidence type="ECO:0000259" key="8">
    <source>
        <dbReference type="PROSITE" id="PS50192"/>
    </source>
</evidence>
<comment type="subcellular location">
    <subcellularLocation>
        <location evidence="1">Membrane</location>
        <topology evidence="1">Single-pass type IV membrane protein</topology>
    </subcellularLocation>
</comment>
<evidence type="ECO:0000313" key="9">
    <source>
        <dbReference type="EMBL" id="KAJ7350913.1"/>
    </source>
</evidence>
<keyword evidence="10" id="KW-1185">Reference proteome</keyword>
<reference evidence="9" key="1">
    <citation type="submission" date="2023-03" db="EMBL/GenBank/DDBJ databases">
        <title>Massive genome expansion in bonnet fungi (Mycena s.s.) driven by repeated elements and novel gene families across ecological guilds.</title>
        <authorList>
            <consortium name="Lawrence Berkeley National Laboratory"/>
            <person name="Harder C.B."/>
            <person name="Miyauchi S."/>
            <person name="Viragh M."/>
            <person name="Kuo A."/>
            <person name="Thoen E."/>
            <person name="Andreopoulos B."/>
            <person name="Lu D."/>
            <person name="Skrede I."/>
            <person name="Drula E."/>
            <person name="Henrissat B."/>
            <person name="Morin E."/>
            <person name="Kohler A."/>
            <person name="Barry K."/>
            <person name="LaButti K."/>
            <person name="Morin E."/>
            <person name="Salamov A."/>
            <person name="Lipzen A."/>
            <person name="Mereny Z."/>
            <person name="Hegedus B."/>
            <person name="Baldrian P."/>
            <person name="Stursova M."/>
            <person name="Weitz H."/>
            <person name="Taylor A."/>
            <person name="Grigoriev I.V."/>
            <person name="Nagy L.G."/>
            <person name="Martin F."/>
            <person name="Kauserud H."/>
        </authorList>
    </citation>
    <scope>NUCLEOTIDE SEQUENCE</scope>
    <source>
        <strain evidence="9">CBHHK002</strain>
    </source>
</reference>
<comment type="caution">
    <text evidence="9">The sequence shown here is derived from an EMBL/GenBank/DDBJ whole genome shotgun (WGS) entry which is preliminary data.</text>
</comment>
<evidence type="ECO:0000256" key="2">
    <source>
        <dbReference type="ARBA" id="ARBA00009063"/>
    </source>
</evidence>
<dbReference type="Pfam" id="PF00804">
    <property type="entry name" value="Syntaxin"/>
    <property type="match status" value="1"/>
</dbReference>
<dbReference type="PANTHER" id="PTHR19957:SF307">
    <property type="entry name" value="PROTEIN SSO1-RELATED"/>
    <property type="match status" value="1"/>
</dbReference>
<dbReference type="GO" id="GO:0006887">
    <property type="term" value="P:exocytosis"/>
    <property type="evidence" value="ECO:0007669"/>
    <property type="project" value="TreeGrafter"/>
</dbReference>
<accession>A0AAD7A7Y6</accession>
<dbReference type="Gene3D" id="1.20.58.70">
    <property type="match status" value="1"/>
</dbReference>
<dbReference type="Proteomes" id="UP001218218">
    <property type="component" value="Unassembled WGS sequence"/>
</dbReference>
<dbReference type="InterPro" id="IPR006011">
    <property type="entry name" value="Syntaxin_N"/>
</dbReference>
<evidence type="ECO:0000256" key="3">
    <source>
        <dbReference type="ARBA" id="ARBA00022692"/>
    </source>
</evidence>
<evidence type="ECO:0000256" key="6">
    <source>
        <dbReference type="SAM" id="MobiDB-lite"/>
    </source>
</evidence>
<keyword evidence="5 7" id="KW-0472">Membrane</keyword>
<evidence type="ECO:0000256" key="4">
    <source>
        <dbReference type="ARBA" id="ARBA00022989"/>
    </source>
</evidence>
<proteinExistence type="inferred from homology"/>
<dbReference type="EMBL" id="JARIHO010000014">
    <property type="protein sequence ID" value="KAJ7350913.1"/>
    <property type="molecule type" value="Genomic_DNA"/>
</dbReference>
<feature type="transmembrane region" description="Helical" evidence="7">
    <location>
        <begin position="279"/>
        <end position="298"/>
    </location>
</feature>
<feature type="region of interest" description="Disordered" evidence="6">
    <location>
        <begin position="1"/>
        <end position="21"/>
    </location>
</feature>
<dbReference type="Pfam" id="PF05739">
    <property type="entry name" value="SNARE"/>
    <property type="match status" value="1"/>
</dbReference>
<evidence type="ECO:0000313" key="10">
    <source>
        <dbReference type="Proteomes" id="UP001218218"/>
    </source>
</evidence>
<dbReference type="GO" id="GO:0048278">
    <property type="term" value="P:vesicle docking"/>
    <property type="evidence" value="ECO:0007669"/>
    <property type="project" value="TreeGrafter"/>
</dbReference>
<protein>
    <submittedName>
        <fullName evidence="9">Syntaxin</fullName>
    </submittedName>
</protein>
<dbReference type="InterPro" id="IPR010989">
    <property type="entry name" value="SNARE"/>
</dbReference>
<organism evidence="9 10">
    <name type="scientific">Mycena albidolilacea</name>
    <dbReference type="NCBI Taxonomy" id="1033008"/>
    <lineage>
        <taxon>Eukaryota</taxon>
        <taxon>Fungi</taxon>
        <taxon>Dikarya</taxon>
        <taxon>Basidiomycota</taxon>
        <taxon>Agaricomycotina</taxon>
        <taxon>Agaricomycetes</taxon>
        <taxon>Agaricomycetidae</taxon>
        <taxon>Agaricales</taxon>
        <taxon>Marasmiineae</taxon>
        <taxon>Mycenaceae</taxon>
        <taxon>Mycena</taxon>
    </lineage>
</organism>
<dbReference type="GO" id="GO:0006886">
    <property type="term" value="P:intracellular protein transport"/>
    <property type="evidence" value="ECO:0007669"/>
    <property type="project" value="TreeGrafter"/>
</dbReference>
<keyword evidence="4 7" id="KW-1133">Transmembrane helix</keyword>
<evidence type="ECO:0000256" key="7">
    <source>
        <dbReference type="SAM" id="Phobius"/>
    </source>
</evidence>